<comment type="caution">
    <text evidence="1">The sequence shown here is derived from an EMBL/GenBank/DDBJ whole genome shotgun (WGS) entry which is preliminary data.</text>
</comment>
<evidence type="ECO:0000313" key="1">
    <source>
        <dbReference type="EMBL" id="PFT45874.1"/>
    </source>
</evidence>
<dbReference type="Proteomes" id="UP000226106">
    <property type="component" value="Unassembled WGS sequence"/>
</dbReference>
<dbReference type="InterPro" id="IPR035253">
    <property type="entry name" value="Lipoprotein_22_bac"/>
</dbReference>
<organism evidence="1 2">
    <name type="scientific">Bacillus thuringiensis</name>
    <dbReference type="NCBI Taxonomy" id="1428"/>
    <lineage>
        <taxon>Bacteria</taxon>
        <taxon>Bacillati</taxon>
        <taxon>Bacillota</taxon>
        <taxon>Bacilli</taxon>
        <taxon>Bacillales</taxon>
        <taxon>Bacillaceae</taxon>
        <taxon>Bacillus</taxon>
        <taxon>Bacillus cereus group</taxon>
    </lineage>
</organism>
<accession>A0A9X7AMY4</accession>
<dbReference type="RefSeq" id="WP_098640572.1">
    <property type="nucleotide sequence ID" value="NZ_NVCO01000039.1"/>
</dbReference>
<reference evidence="1 2" key="1">
    <citation type="submission" date="2017-09" db="EMBL/GenBank/DDBJ databases">
        <title>Large-scale bioinformatics analysis of Bacillus genomes uncovers conserved roles of natural products in bacterial physiology.</title>
        <authorList>
            <consortium name="Agbiome Team Llc"/>
            <person name="Bleich R.M."/>
            <person name="Grubbs K.J."/>
            <person name="Santa Maria K.C."/>
            <person name="Allen S.E."/>
            <person name="Farag S."/>
            <person name="Shank E.A."/>
            <person name="Bowers A."/>
        </authorList>
    </citation>
    <scope>NUCLEOTIDE SEQUENCE [LARGE SCALE GENOMIC DNA]</scope>
    <source>
        <strain evidence="1 2">AFS065400</strain>
    </source>
</reference>
<dbReference type="Pfam" id="PF17294">
    <property type="entry name" value="Lipoprotein_22"/>
    <property type="match status" value="1"/>
</dbReference>
<name>A0A9X7AMY4_BACTU</name>
<protein>
    <recommendedName>
        <fullName evidence="3">Lipoprotein</fullName>
    </recommendedName>
</protein>
<dbReference type="PROSITE" id="PS51257">
    <property type="entry name" value="PROKAR_LIPOPROTEIN"/>
    <property type="match status" value="1"/>
</dbReference>
<gene>
    <name evidence="1" type="ORF">COK72_13935</name>
</gene>
<sequence length="227" mass="25807">MKKILSICGMGLLVISILGACSLFGGNKEPLNGLMLLGEEQALKKIETEHKKEIKSATFYKVKQEENNGKKMFIMNEKTAEEIVKRGILREKDDDEWMRNSTPLSSLPKIKEKEVLVFADPKHKDIKNVEVNGMKIQAKYESNSGFRFPRGDQQKEELLLVVDNATFQKIPSPEIDMSIVELNKTYGENKTITDDDIEAVQAQNEWEKLTKSIQDDVKSVIDISIMK</sequence>
<evidence type="ECO:0008006" key="3">
    <source>
        <dbReference type="Google" id="ProtNLM"/>
    </source>
</evidence>
<evidence type="ECO:0000313" key="2">
    <source>
        <dbReference type="Proteomes" id="UP000226106"/>
    </source>
</evidence>
<dbReference type="AlphaFoldDB" id="A0A9X7AMY4"/>
<dbReference type="EMBL" id="NVCO01000039">
    <property type="protein sequence ID" value="PFT45874.1"/>
    <property type="molecule type" value="Genomic_DNA"/>
</dbReference>
<dbReference type="Gene3D" id="2.40.40.60">
    <property type="match status" value="1"/>
</dbReference>
<proteinExistence type="predicted"/>